<dbReference type="Gene3D" id="1.20.1250.20">
    <property type="entry name" value="MFS general substrate transporter like domains"/>
    <property type="match status" value="1"/>
</dbReference>
<evidence type="ECO:0000256" key="3">
    <source>
        <dbReference type="ARBA" id="ARBA00022448"/>
    </source>
</evidence>
<evidence type="ECO:0000313" key="10">
    <source>
        <dbReference type="Proteomes" id="UP000237347"/>
    </source>
</evidence>
<sequence>MPAVGGIPTGPSKEYPGNLTPYVVVTCVVAAMGGLIFGYDIGISGGVTSMDPFLLKFFPKVYRSKHNDSSNNQYCQYNSQTLTMFTSSLYLAALLSSLVASIVTRKLGRKPSMLLGED</sequence>
<feature type="transmembrane region" description="Helical" evidence="7">
    <location>
        <begin position="19"/>
        <end position="39"/>
    </location>
</feature>
<feature type="domain" description="Major facilitator superfamily (MFS) profile" evidence="8">
    <location>
        <begin position="26"/>
        <end position="118"/>
    </location>
</feature>
<dbReference type="Pfam" id="PF00083">
    <property type="entry name" value="Sugar_tr"/>
    <property type="match status" value="1"/>
</dbReference>
<reference evidence="9 10" key="1">
    <citation type="journal article" date="2018" name="Sci. Data">
        <title>The draft genome sequence of cork oak.</title>
        <authorList>
            <person name="Ramos A.M."/>
            <person name="Usie A."/>
            <person name="Barbosa P."/>
            <person name="Barros P.M."/>
            <person name="Capote T."/>
            <person name="Chaves I."/>
            <person name="Simoes F."/>
            <person name="Abreu I."/>
            <person name="Carrasquinho I."/>
            <person name="Faro C."/>
            <person name="Guimaraes J.B."/>
            <person name="Mendonca D."/>
            <person name="Nobrega F."/>
            <person name="Rodrigues L."/>
            <person name="Saibo N.J.M."/>
            <person name="Varela M.C."/>
            <person name="Egas C."/>
            <person name="Matos J."/>
            <person name="Miguel C.M."/>
            <person name="Oliveira M.M."/>
            <person name="Ricardo C.P."/>
            <person name="Goncalves S."/>
        </authorList>
    </citation>
    <scope>NUCLEOTIDE SEQUENCE [LARGE SCALE GENOMIC DNA]</scope>
    <source>
        <strain evidence="10">cv. HL8</strain>
    </source>
</reference>
<dbReference type="GO" id="GO:0015144">
    <property type="term" value="F:carbohydrate transmembrane transporter activity"/>
    <property type="evidence" value="ECO:0007669"/>
    <property type="project" value="InterPro"/>
</dbReference>
<dbReference type="EMBL" id="PKMF04000259">
    <property type="protein sequence ID" value="KAK7840561.1"/>
    <property type="molecule type" value="Genomic_DNA"/>
</dbReference>
<dbReference type="InterPro" id="IPR036259">
    <property type="entry name" value="MFS_trans_sf"/>
</dbReference>
<evidence type="ECO:0000256" key="1">
    <source>
        <dbReference type="ARBA" id="ARBA00004141"/>
    </source>
</evidence>
<evidence type="ECO:0000313" key="9">
    <source>
        <dbReference type="EMBL" id="KAK7840561.1"/>
    </source>
</evidence>
<dbReference type="InterPro" id="IPR020846">
    <property type="entry name" value="MFS_dom"/>
</dbReference>
<accession>A0AAW0KRF8</accession>
<dbReference type="GO" id="GO:0016020">
    <property type="term" value="C:membrane"/>
    <property type="evidence" value="ECO:0007669"/>
    <property type="project" value="UniProtKB-SubCell"/>
</dbReference>
<dbReference type="Proteomes" id="UP000237347">
    <property type="component" value="Unassembled WGS sequence"/>
</dbReference>
<organism evidence="9 10">
    <name type="scientific">Quercus suber</name>
    <name type="common">Cork oak</name>
    <dbReference type="NCBI Taxonomy" id="58331"/>
    <lineage>
        <taxon>Eukaryota</taxon>
        <taxon>Viridiplantae</taxon>
        <taxon>Streptophyta</taxon>
        <taxon>Embryophyta</taxon>
        <taxon>Tracheophyta</taxon>
        <taxon>Spermatophyta</taxon>
        <taxon>Magnoliopsida</taxon>
        <taxon>eudicotyledons</taxon>
        <taxon>Gunneridae</taxon>
        <taxon>Pentapetalae</taxon>
        <taxon>rosids</taxon>
        <taxon>fabids</taxon>
        <taxon>Fagales</taxon>
        <taxon>Fagaceae</taxon>
        <taxon>Quercus</taxon>
    </lineage>
</organism>
<comment type="caution">
    <text evidence="9">The sequence shown here is derived from an EMBL/GenBank/DDBJ whole genome shotgun (WGS) entry which is preliminary data.</text>
</comment>
<evidence type="ECO:0000256" key="4">
    <source>
        <dbReference type="ARBA" id="ARBA00022692"/>
    </source>
</evidence>
<dbReference type="InterPro" id="IPR045262">
    <property type="entry name" value="STP/PLT_plant"/>
</dbReference>
<evidence type="ECO:0000256" key="6">
    <source>
        <dbReference type="ARBA" id="ARBA00023136"/>
    </source>
</evidence>
<comment type="subcellular location">
    <subcellularLocation>
        <location evidence="1">Membrane</location>
        <topology evidence="1">Multi-pass membrane protein</topology>
    </subcellularLocation>
</comment>
<gene>
    <name evidence="9" type="primary">STC_2</name>
    <name evidence="9" type="ORF">CFP56_016586</name>
</gene>
<keyword evidence="3" id="KW-0813">Transport</keyword>
<dbReference type="InterPro" id="IPR005828">
    <property type="entry name" value="MFS_sugar_transport-like"/>
</dbReference>
<dbReference type="PANTHER" id="PTHR23500:SF574">
    <property type="entry name" value="SUGAR TRANSPORT PROTEIN 1"/>
    <property type="match status" value="1"/>
</dbReference>
<feature type="transmembrane region" description="Helical" evidence="7">
    <location>
        <begin position="82"/>
        <end position="103"/>
    </location>
</feature>
<evidence type="ECO:0000256" key="2">
    <source>
        <dbReference type="ARBA" id="ARBA00010992"/>
    </source>
</evidence>
<keyword evidence="5 7" id="KW-1133">Transmembrane helix</keyword>
<protein>
    <submittedName>
        <fullName evidence="9">Sugar carrier protein c</fullName>
    </submittedName>
</protein>
<keyword evidence="6 7" id="KW-0472">Membrane</keyword>
<dbReference type="AlphaFoldDB" id="A0AAW0KRF8"/>
<keyword evidence="4 7" id="KW-0812">Transmembrane</keyword>
<dbReference type="SUPFAM" id="SSF103473">
    <property type="entry name" value="MFS general substrate transporter"/>
    <property type="match status" value="1"/>
</dbReference>
<keyword evidence="10" id="KW-1185">Reference proteome</keyword>
<evidence type="ECO:0000256" key="5">
    <source>
        <dbReference type="ARBA" id="ARBA00022989"/>
    </source>
</evidence>
<evidence type="ECO:0000259" key="8">
    <source>
        <dbReference type="PROSITE" id="PS50850"/>
    </source>
</evidence>
<proteinExistence type="inferred from homology"/>
<comment type="similarity">
    <text evidence="2">Belongs to the major facilitator superfamily. Sugar transporter (TC 2.A.1.1) family.</text>
</comment>
<dbReference type="PANTHER" id="PTHR23500">
    <property type="entry name" value="SOLUTE CARRIER FAMILY 2, FACILITATED GLUCOSE TRANSPORTER"/>
    <property type="match status" value="1"/>
</dbReference>
<evidence type="ECO:0000256" key="7">
    <source>
        <dbReference type="SAM" id="Phobius"/>
    </source>
</evidence>
<dbReference type="PROSITE" id="PS50850">
    <property type="entry name" value="MFS"/>
    <property type="match status" value="1"/>
</dbReference>
<name>A0AAW0KRF8_QUESU</name>